<keyword evidence="11 12" id="KW-0472">Membrane</keyword>
<dbReference type="InterPro" id="IPR012171">
    <property type="entry name" value="Fatty_acid_desaturase"/>
</dbReference>
<keyword evidence="5 12" id="KW-0812">Transmembrane</keyword>
<keyword evidence="7 12" id="KW-1133">Transmembrane helix</keyword>
<proteinExistence type="inferred from homology"/>
<evidence type="ECO:0000313" key="14">
    <source>
        <dbReference type="EMBL" id="KAG8457538.1"/>
    </source>
</evidence>
<sequence>MPATSDAAPPKSADSLGTAALTALFAVLLSACNPLALAMPSMRAAQVVVYAGCLLFSLSVNSSVLRDRLLHAPRNWARFPVRSLLEWALWLAAVSAAQSCVLSTPGGACIAALGACAICCAGDELTRLAERVRLVRSSRTFDGIAPTFFDDGSPLAPAGTRLVPMSEVATHNAPNDCWMVLDGAVLDVTAWAAKHPGGALIITSLGGRDVSDQYKAFHGTAMGARLRALCVGRVDPSTVEPPSAAQREFRALRESLRARGVFSFPLSRTLRPAILPILTMAAAVWCVRAASAAGPHAPAPALALLGGALCGAAWQQMSLFGHDLGHGNVTGSWAHDMAIGIALIPFFGIGLSWWKASHNTHHVVTNSETHDPDIQHMPVFAVAPRMLRGFYSHYHRRAFAFDAAAQALLARQHWLYYPIMAVAKVNLWIQTHIYLAAQWHRTPTPYLETAAMLTHYAAIGCALHALPTAGARVVFVFAALACAGVLHVQITLSHFPMATHEGVAYDGVDRSWWHMQLSGTIDVDCAPCMDWFHGGLQYQTVHHLFPRLPRFALRAVSAEVDAAARASGLVYHKDSFAKINRRVLRVLRETAALCAAAPLGAGPGAPQLWDALNARG</sequence>
<evidence type="ECO:0000256" key="10">
    <source>
        <dbReference type="ARBA" id="ARBA00023098"/>
    </source>
</evidence>
<evidence type="ECO:0000256" key="9">
    <source>
        <dbReference type="ARBA" id="ARBA00023004"/>
    </source>
</evidence>
<dbReference type="PANTHER" id="PTHR19353:SF30">
    <property type="entry name" value="DELTA 8-(E)-SPHINGOLIPID DESATURASE"/>
    <property type="match status" value="1"/>
</dbReference>
<keyword evidence="4" id="KW-0349">Heme</keyword>
<protein>
    <recommendedName>
        <fullName evidence="13">Cytochrome b5 heme-binding domain-containing protein</fullName>
    </recommendedName>
</protein>
<dbReference type="PROSITE" id="PS50255">
    <property type="entry name" value="CYTOCHROME_B5_2"/>
    <property type="match status" value="1"/>
</dbReference>
<dbReference type="Pfam" id="PF00173">
    <property type="entry name" value="Cyt-b5"/>
    <property type="match status" value="1"/>
</dbReference>
<evidence type="ECO:0000256" key="12">
    <source>
        <dbReference type="SAM" id="Phobius"/>
    </source>
</evidence>
<dbReference type="GO" id="GO:0006629">
    <property type="term" value="P:lipid metabolic process"/>
    <property type="evidence" value="ECO:0007669"/>
    <property type="project" value="UniProtKB-KW"/>
</dbReference>
<dbReference type="InterPro" id="IPR036400">
    <property type="entry name" value="Cyt_B5-like_heme/steroid_sf"/>
</dbReference>
<dbReference type="GO" id="GO:0016020">
    <property type="term" value="C:membrane"/>
    <property type="evidence" value="ECO:0007669"/>
    <property type="project" value="UniProtKB-SubCell"/>
</dbReference>
<dbReference type="AlphaFoldDB" id="A0A8J6C7C3"/>
<reference evidence="14" key="1">
    <citation type="submission" date="2021-05" db="EMBL/GenBank/DDBJ databases">
        <title>The genome of the haptophyte Pavlova lutheri (Diacronema luteri, Pavlovales) - a model for lipid biosynthesis in eukaryotic algae.</title>
        <authorList>
            <person name="Hulatt C.J."/>
            <person name="Posewitz M.C."/>
        </authorList>
    </citation>
    <scope>NUCLEOTIDE SEQUENCE</scope>
    <source>
        <strain evidence="14">NIVA-4/92</strain>
    </source>
</reference>
<comment type="subcellular location">
    <subcellularLocation>
        <location evidence="1">Membrane</location>
        <topology evidence="1">Multi-pass membrane protein</topology>
    </subcellularLocation>
</comment>
<feature type="transmembrane region" description="Helical" evidence="12">
    <location>
        <begin position="48"/>
        <end position="65"/>
    </location>
</feature>
<evidence type="ECO:0000256" key="6">
    <source>
        <dbReference type="ARBA" id="ARBA00022723"/>
    </source>
</evidence>
<dbReference type="SMART" id="SM01117">
    <property type="entry name" value="Cyt-b5"/>
    <property type="match status" value="1"/>
</dbReference>
<name>A0A8J6C7C3_DIALT</name>
<keyword evidence="9" id="KW-0408">Iron</keyword>
<dbReference type="Pfam" id="PF00487">
    <property type="entry name" value="FA_desaturase"/>
    <property type="match status" value="1"/>
</dbReference>
<evidence type="ECO:0000256" key="11">
    <source>
        <dbReference type="ARBA" id="ARBA00023136"/>
    </source>
</evidence>
<comment type="caution">
    <text evidence="14">The sequence shown here is derived from an EMBL/GenBank/DDBJ whole genome shotgun (WGS) entry which is preliminary data.</text>
</comment>
<evidence type="ECO:0000256" key="3">
    <source>
        <dbReference type="ARBA" id="ARBA00009295"/>
    </source>
</evidence>
<accession>A0A8J6C7C3</accession>
<keyword evidence="6" id="KW-0479">Metal-binding</keyword>
<evidence type="ECO:0000256" key="4">
    <source>
        <dbReference type="ARBA" id="ARBA00022617"/>
    </source>
</evidence>
<evidence type="ECO:0000256" key="8">
    <source>
        <dbReference type="ARBA" id="ARBA00023002"/>
    </source>
</evidence>
<dbReference type="PANTHER" id="PTHR19353">
    <property type="entry name" value="FATTY ACID DESATURASE 2"/>
    <property type="match status" value="1"/>
</dbReference>
<keyword evidence="8" id="KW-0560">Oxidoreductase</keyword>
<evidence type="ECO:0000256" key="5">
    <source>
        <dbReference type="ARBA" id="ARBA00022692"/>
    </source>
</evidence>
<dbReference type="GO" id="GO:0016717">
    <property type="term" value="F:oxidoreductase activity, acting on paired donors, with oxidation of a pair of donors resulting in the reduction of molecular oxygen to two molecules of water"/>
    <property type="evidence" value="ECO:0007669"/>
    <property type="project" value="TreeGrafter"/>
</dbReference>
<evidence type="ECO:0000256" key="7">
    <source>
        <dbReference type="ARBA" id="ARBA00022989"/>
    </source>
</evidence>
<dbReference type="OrthoDB" id="260519at2759"/>
<comment type="pathway">
    <text evidence="2">Lipid metabolism.</text>
</comment>
<dbReference type="OMA" id="LYNCNYF"/>
<keyword evidence="10" id="KW-0443">Lipid metabolism</keyword>
<dbReference type="EMBL" id="JAGTXO010000068">
    <property type="protein sequence ID" value="KAG8457538.1"/>
    <property type="molecule type" value="Genomic_DNA"/>
</dbReference>
<gene>
    <name evidence="14" type="ORF">KFE25_004174</name>
</gene>
<keyword evidence="15" id="KW-1185">Reference proteome</keyword>
<dbReference type="GO" id="GO:0046872">
    <property type="term" value="F:metal ion binding"/>
    <property type="evidence" value="ECO:0007669"/>
    <property type="project" value="UniProtKB-KW"/>
</dbReference>
<dbReference type="InterPro" id="IPR001199">
    <property type="entry name" value="Cyt_B5-like_heme/steroid-bd"/>
</dbReference>
<dbReference type="CDD" id="cd03506">
    <property type="entry name" value="Delta6-FADS-like"/>
    <property type="match status" value="1"/>
</dbReference>
<evidence type="ECO:0000256" key="2">
    <source>
        <dbReference type="ARBA" id="ARBA00005189"/>
    </source>
</evidence>
<evidence type="ECO:0000259" key="13">
    <source>
        <dbReference type="PROSITE" id="PS50255"/>
    </source>
</evidence>
<feature type="domain" description="Cytochrome b5 heme-binding" evidence="13">
    <location>
        <begin position="160"/>
        <end position="235"/>
    </location>
</feature>
<evidence type="ECO:0000313" key="15">
    <source>
        <dbReference type="Proteomes" id="UP000751190"/>
    </source>
</evidence>
<dbReference type="Gene3D" id="3.10.120.10">
    <property type="entry name" value="Cytochrome b5-like heme/steroid binding domain"/>
    <property type="match status" value="1"/>
</dbReference>
<dbReference type="SUPFAM" id="SSF55856">
    <property type="entry name" value="Cytochrome b5-like heme/steroid binding domain"/>
    <property type="match status" value="1"/>
</dbReference>
<dbReference type="Proteomes" id="UP000751190">
    <property type="component" value="Unassembled WGS sequence"/>
</dbReference>
<evidence type="ECO:0000256" key="1">
    <source>
        <dbReference type="ARBA" id="ARBA00004141"/>
    </source>
</evidence>
<dbReference type="InterPro" id="IPR005804">
    <property type="entry name" value="FA_desaturase_dom"/>
</dbReference>
<comment type="similarity">
    <text evidence="3">Belongs to the fatty acid desaturase type 1 family.</text>
</comment>
<organism evidence="14 15">
    <name type="scientific">Diacronema lutheri</name>
    <name type="common">Unicellular marine alga</name>
    <name type="synonym">Monochrysis lutheri</name>
    <dbReference type="NCBI Taxonomy" id="2081491"/>
    <lineage>
        <taxon>Eukaryota</taxon>
        <taxon>Haptista</taxon>
        <taxon>Haptophyta</taxon>
        <taxon>Pavlovophyceae</taxon>
        <taxon>Pavlovales</taxon>
        <taxon>Pavlovaceae</taxon>
        <taxon>Diacronema</taxon>
    </lineage>
</organism>